<feature type="chain" id="PRO_5031064084" evidence="6">
    <location>
        <begin position="30"/>
        <end position="508"/>
    </location>
</feature>
<feature type="signal peptide" evidence="6">
    <location>
        <begin position="1"/>
        <end position="29"/>
    </location>
</feature>
<dbReference type="InterPro" id="IPR000209">
    <property type="entry name" value="Peptidase_S8/S53_dom"/>
</dbReference>
<dbReference type="InterPro" id="IPR036852">
    <property type="entry name" value="Peptidase_S8/S53_dom_sf"/>
</dbReference>
<keyword evidence="9" id="KW-1185">Reference proteome</keyword>
<reference evidence="8 9" key="1">
    <citation type="submission" date="2020-04" db="EMBL/GenBank/DDBJ databases">
        <title>Flammeovirga sp. SR4, a novel species isolated from seawater.</title>
        <authorList>
            <person name="Wang X."/>
        </authorList>
    </citation>
    <scope>NUCLEOTIDE SEQUENCE [LARGE SCALE GENOMIC DNA]</scope>
    <source>
        <strain evidence="8 9">SR4</strain>
    </source>
</reference>
<dbReference type="InterPro" id="IPR015500">
    <property type="entry name" value="Peptidase_S8_subtilisin-rel"/>
</dbReference>
<feature type="active site" description="Charge relay system" evidence="5">
    <location>
        <position position="155"/>
    </location>
</feature>
<feature type="active site" description="Charge relay system" evidence="5">
    <location>
        <position position="203"/>
    </location>
</feature>
<evidence type="ECO:0000256" key="1">
    <source>
        <dbReference type="ARBA" id="ARBA00011073"/>
    </source>
</evidence>
<proteinExistence type="inferred from homology"/>
<dbReference type="Gene3D" id="3.40.50.200">
    <property type="entry name" value="Peptidase S8/S53 domain"/>
    <property type="match status" value="1"/>
</dbReference>
<evidence type="ECO:0000313" key="8">
    <source>
        <dbReference type="EMBL" id="NLR91292.1"/>
    </source>
</evidence>
<evidence type="ECO:0000256" key="2">
    <source>
        <dbReference type="ARBA" id="ARBA00022670"/>
    </source>
</evidence>
<evidence type="ECO:0000259" key="7">
    <source>
        <dbReference type="Pfam" id="PF00082"/>
    </source>
</evidence>
<evidence type="ECO:0000256" key="4">
    <source>
        <dbReference type="ARBA" id="ARBA00022825"/>
    </source>
</evidence>
<protein>
    <submittedName>
        <fullName evidence="8">S8 family serine peptidase</fullName>
    </submittedName>
</protein>
<evidence type="ECO:0000313" key="9">
    <source>
        <dbReference type="Proteomes" id="UP000585050"/>
    </source>
</evidence>
<accession>A0A7X8XVF5</accession>
<gene>
    <name evidence="8" type="ORF">HGP29_08745</name>
</gene>
<keyword evidence="3 5" id="KW-0378">Hydrolase</keyword>
<dbReference type="PANTHER" id="PTHR43806">
    <property type="entry name" value="PEPTIDASE S8"/>
    <property type="match status" value="1"/>
</dbReference>
<dbReference type="PRINTS" id="PR00723">
    <property type="entry name" value="SUBTILISIN"/>
</dbReference>
<feature type="domain" description="Peptidase S8/S53" evidence="7">
    <location>
        <begin position="146"/>
        <end position="417"/>
    </location>
</feature>
<sequence>MNIFYSSSSLLNTLFLLFSCLMINTSAFSEESERYWIIFQDKCDTEKLDFFNQSVCQNYLDSLNNIGFQEETVSNWLNAVTVDHVSKSDAKYLKSLSFIKEVRSVNTQWKLGVTSTEETLKEQKQQAAYAIKQLKPDPLYEEQLNGEGVAVGVIDAGFWNAKKNDYLKTLFDEGRVKGFRDFITPDRHETSFYFTKETGSDSHGTTVLRMIAGKEGNMRYGLADHSSFYLARTDHGDSETRTDEENWIAALEWMVDSLQVKLINSSLGYTNGFDDPSDNYSPKEMDGKTSMVTQAAEFAVENKGVLLILSAGNEGDNNAWKVISAPADAKGVLSVGATTKSGSKASYSSIGPKTLPYVKPEVSCYSLFGTSFSAPVITGLAACLWQYQPEASAEEIKEAIIESSSLYPYANNYIGYGVPDAGKAMQLLKEEKPKSVVKELKATGKKKITLGAIPEEHSMAVLFHKKENTIVIKQEFIYLERDSWKIKKVKKAESTTLWTGKRHIEVFW</sequence>
<evidence type="ECO:0000256" key="5">
    <source>
        <dbReference type="PROSITE-ProRule" id="PRU01240"/>
    </source>
</evidence>
<name>A0A7X8XVF5_9BACT</name>
<dbReference type="RefSeq" id="WP_168881985.1">
    <property type="nucleotide sequence ID" value="NZ_JABAIL010000002.1"/>
</dbReference>
<keyword evidence="2 5" id="KW-0645">Protease</keyword>
<dbReference type="InterPro" id="IPR050131">
    <property type="entry name" value="Peptidase_S8_subtilisin-like"/>
</dbReference>
<feature type="active site" description="Charge relay system" evidence="5">
    <location>
        <position position="371"/>
    </location>
</feature>
<dbReference type="GO" id="GO:0004252">
    <property type="term" value="F:serine-type endopeptidase activity"/>
    <property type="evidence" value="ECO:0007669"/>
    <property type="project" value="UniProtKB-UniRule"/>
</dbReference>
<comment type="caution">
    <text evidence="8">The sequence shown here is derived from an EMBL/GenBank/DDBJ whole genome shotgun (WGS) entry which is preliminary data.</text>
</comment>
<dbReference type="PROSITE" id="PS00138">
    <property type="entry name" value="SUBTILASE_SER"/>
    <property type="match status" value="1"/>
</dbReference>
<dbReference type="InterPro" id="IPR023828">
    <property type="entry name" value="Peptidase_S8_Ser-AS"/>
</dbReference>
<keyword evidence="6" id="KW-0732">Signal</keyword>
<dbReference type="PROSITE" id="PS51892">
    <property type="entry name" value="SUBTILASE"/>
    <property type="match status" value="1"/>
</dbReference>
<dbReference type="GO" id="GO:0006508">
    <property type="term" value="P:proteolysis"/>
    <property type="evidence" value="ECO:0007669"/>
    <property type="project" value="UniProtKB-KW"/>
</dbReference>
<dbReference type="EMBL" id="JABAIL010000002">
    <property type="protein sequence ID" value="NLR91292.1"/>
    <property type="molecule type" value="Genomic_DNA"/>
</dbReference>
<dbReference type="Proteomes" id="UP000585050">
    <property type="component" value="Unassembled WGS sequence"/>
</dbReference>
<evidence type="ECO:0000256" key="6">
    <source>
        <dbReference type="SAM" id="SignalP"/>
    </source>
</evidence>
<comment type="similarity">
    <text evidence="1 5">Belongs to the peptidase S8 family.</text>
</comment>
<dbReference type="PANTHER" id="PTHR43806:SF67">
    <property type="entry name" value="EGF-LIKE DOMAIN-CONTAINING PROTEIN"/>
    <property type="match status" value="1"/>
</dbReference>
<dbReference type="SUPFAM" id="SSF52743">
    <property type="entry name" value="Subtilisin-like"/>
    <property type="match status" value="1"/>
</dbReference>
<evidence type="ECO:0000256" key="3">
    <source>
        <dbReference type="ARBA" id="ARBA00022801"/>
    </source>
</evidence>
<keyword evidence="4 5" id="KW-0720">Serine protease</keyword>
<dbReference type="Pfam" id="PF00082">
    <property type="entry name" value="Peptidase_S8"/>
    <property type="match status" value="1"/>
</dbReference>
<dbReference type="AlphaFoldDB" id="A0A7X8XVF5"/>
<organism evidence="8 9">
    <name type="scientific">Flammeovirga agarivorans</name>
    <dbReference type="NCBI Taxonomy" id="2726742"/>
    <lineage>
        <taxon>Bacteria</taxon>
        <taxon>Pseudomonadati</taxon>
        <taxon>Bacteroidota</taxon>
        <taxon>Cytophagia</taxon>
        <taxon>Cytophagales</taxon>
        <taxon>Flammeovirgaceae</taxon>
        <taxon>Flammeovirga</taxon>
    </lineage>
</organism>